<keyword evidence="2" id="KW-0677">Repeat</keyword>
<sequence length="860" mass="96560">SQCPEVMASLALFISVMLLSTAELIFCDGGNPDYVGCYDLGYSLRVNYHHHITMVTMEECVSYCTALNTHYAGIEKSDNFCYCGSDIAEESIKREDEQCDVPCSDSDERTCGGDWLMSLYKIKTKASVVEGNVKFLVGISVGVRLYYSSHLDSFDNVVTTGDWAHALDYHFTNNTLYVFSRGKLFKTTLEPKDTPPTLVKVLTTCEGFAVDWVHDRIYYMNCSMGYIAFTSMNPDGGDVTTIRQRPGEPVSVRRMEIDPYKGVAFWLADGVIESCTLSGNIFQTNISAAGVSVRALTLDLQARRVYYVGYFNETTSLFSMDYVGGGHRAHFSLPQLRSVYGLGLLEGMVYWVNYADIKDVLYRAPVEFNGSESVETLTSIEKAVWHMKILHADIQKEPGVDPCKIVSCSHICVSNGTSAYCTCPKDMQLNLDERTCSALDFITTTDSPAHEHKTASGKPFKYLGCYDYGSVESDVRRITFDLTSQRCVNDCDQQGVKYFGLSHILCVCRSEITEESDKKEDSLCNVPCPQDPHLKCGGEFLMSLYEIERNASSVVDEKDVRFLVSHNAGVVQYNATNVNIPDILMVTANWSYTIDYHLEKNFLFSYAGGKIFRTTLEPKANAADAVPTLVKDVGFCDGFTVDWVSNIIYWMDCSLSRNSIKAMDLEGGFIDSVMTRPLRSTFIRRMEIDPFMSILFWIADGTIESYSLIDHKFQTNVSGAATSVRALALDLKARRVFYVGSLDSSMCLMSMDYDGGAHKVNMHSNHMNSVYGLSLYNGHVYWVNYVGMRDNILRAPISPRGNDSVQILKFLNRAVWHFKMVHPKIQMVERKDPCDLKGCSHHCKVDTLYSLSALALWVWL</sequence>
<dbReference type="EMBL" id="GEBQ01019245">
    <property type="protein sequence ID" value="JAT20732.1"/>
    <property type="molecule type" value="Transcribed_RNA"/>
</dbReference>
<evidence type="ECO:0000313" key="5">
    <source>
        <dbReference type="EMBL" id="JAT20732.1"/>
    </source>
</evidence>
<dbReference type="Gene3D" id="2.120.10.30">
    <property type="entry name" value="TolB, C-terminal domain"/>
    <property type="match status" value="2"/>
</dbReference>
<dbReference type="PROSITE" id="PS51212">
    <property type="entry name" value="WSC"/>
    <property type="match status" value="2"/>
</dbReference>
<dbReference type="InterPro" id="IPR050778">
    <property type="entry name" value="Cueball_EGF_LRP_Nidogen"/>
</dbReference>
<dbReference type="SUPFAM" id="SSF57196">
    <property type="entry name" value="EGF/Laminin"/>
    <property type="match status" value="1"/>
</dbReference>
<reference evidence="5" key="1">
    <citation type="submission" date="2015-11" db="EMBL/GenBank/DDBJ databases">
        <title>De novo transcriptome assembly of four potential Pierce s Disease insect vectors from Arizona vineyards.</title>
        <authorList>
            <person name="Tassone E.E."/>
        </authorList>
    </citation>
    <scope>NUCLEOTIDE SEQUENCE</scope>
</reference>
<dbReference type="Pfam" id="PF01822">
    <property type="entry name" value="WSC"/>
    <property type="match status" value="2"/>
</dbReference>
<protein>
    <recommendedName>
        <fullName evidence="4">WSC domain-containing protein</fullName>
    </recommendedName>
</protein>
<proteinExistence type="predicted"/>
<evidence type="ECO:0000256" key="1">
    <source>
        <dbReference type="ARBA" id="ARBA00022536"/>
    </source>
</evidence>
<evidence type="ECO:0000256" key="2">
    <source>
        <dbReference type="ARBA" id="ARBA00022737"/>
    </source>
</evidence>
<feature type="domain" description="WSC" evidence="4">
    <location>
        <begin position="459"/>
        <end position="548"/>
    </location>
</feature>
<keyword evidence="3" id="KW-0732">Signal</keyword>
<dbReference type="SMART" id="SM00321">
    <property type="entry name" value="WSC"/>
    <property type="match status" value="2"/>
</dbReference>
<dbReference type="PANTHER" id="PTHR46513">
    <property type="entry name" value="VITELLOGENIN RECEPTOR-LIKE PROTEIN-RELATED-RELATED"/>
    <property type="match status" value="1"/>
</dbReference>
<dbReference type="InterPro" id="IPR011042">
    <property type="entry name" value="6-blade_b-propeller_TolB-like"/>
</dbReference>
<dbReference type="AlphaFoldDB" id="A0A1B6LAI8"/>
<dbReference type="SUPFAM" id="SSF63825">
    <property type="entry name" value="YWTD domain"/>
    <property type="match status" value="2"/>
</dbReference>
<evidence type="ECO:0000256" key="3">
    <source>
        <dbReference type="SAM" id="SignalP"/>
    </source>
</evidence>
<dbReference type="PANTHER" id="PTHR46513:SF13">
    <property type="entry name" value="EGF-LIKE DOMAIN-CONTAINING PROTEIN"/>
    <property type="match status" value="1"/>
</dbReference>
<evidence type="ECO:0000259" key="4">
    <source>
        <dbReference type="PROSITE" id="PS51212"/>
    </source>
</evidence>
<dbReference type="SMART" id="SM00135">
    <property type="entry name" value="LY"/>
    <property type="match status" value="4"/>
</dbReference>
<accession>A0A1B6LAI8</accession>
<dbReference type="InterPro" id="IPR000033">
    <property type="entry name" value="LDLR_classB_rpt"/>
</dbReference>
<feature type="signal peptide" evidence="3">
    <location>
        <begin position="1"/>
        <end position="22"/>
    </location>
</feature>
<feature type="chain" id="PRO_5008587235" description="WSC domain-containing protein" evidence="3">
    <location>
        <begin position="23"/>
        <end position="860"/>
    </location>
</feature>
<dbReference type="InterPro" id="IPR002889">
    <property type="entry name" value="WSC_carb-bd"/>
</dbReference>
<organism evidence="5">
    <name type="scientific">Graphocephala atropunctata</name>
    <dbReference type="NCBI Taxonomy" id="36148"/>
    <lineage>
        <taxon>Eukaryota</taxon>
        <taxon>Metazoa</taxon>
        <taxon>Ecdysozoa</taxon>
        <taxon>Arthropoda</taxon>
        <taxon>Hexapoda</taxon>
        <taxon>Insecta</taxon>
        <taxon>Pterygota</taxon>
        <taxon>Neoptera</taxon>
        <taxon>Paraneoptera</taxon>
        <taxon>Hemiptera</taxon>
        <taxon>Auchenorrhyncha</taxon>
        <taxon>Membracoidea</taxon>
        <taxon>Cicadellidae</taxon>
        <taxon>Cicadellinae</taxon>
        <taxon>Cicadellini</taxon>
        <taxon>Graphocephala</taxon>
    </lineage>
</organism>
<keyword evidence="1" id="KW-0245">EGF-like domain</keyword>
<name>A0A1B6LAI8_9HEMI</name>
<gene>
    <name evidence="5" type="ORF">g.13816</name>
</gene>
<feature type="domain" description="WSC" evidence="4">
    <location>
        <begin position="31"/>
        <end position="123"/>
    </location>
</feature>
<feature type="non-terminal residue" evidence="5">
    <location>
        <position position="1"/>
    </location>
</feature>